<proteinExistence type="predicted"/>
<evidence type="ECO:0000313" key="6">
    <source>
        <dbReference type="Proteomes" id="UP000284892"/>
    </source>
</evidence>
<dbReference type="OrthoDB" id="9793489at2"/>
<dbReference type="RefSeq" id="WP_120200493.1">
    <property type="nucleotide sequence ID" value="NZ_RAQJ01000002.1"/>
</dbReference>
<dbReference type="InterPro" id="IPR021860">
    <property type="entry name" value="Peptidase_S12_Pab87-rel_C"/>
</dbReference>
<feature type="domain" description="Beta-lactamase-related" evidence="3">
    <location>
        <begin position="37"/>
        <end position="351"/>
    </location>
</feature>
<accession>A0A420DLW0</accession>
<dbReference type="Gene3D" id="3.40.710.10">
    <property type="entry name" value="DD-peptidase/beta-lactamase superfamily"/>
    <property type="match status" value="1"/>
</dbReference>
<dbReference type="InterPro" id="IPR050491">
    <property type="entry name" value="AmpC-like"/>
</dbReference>
<evidence type="ECO:0000259" key="3">
    <source>
        <dbReference type="Pfam" id="PF00144"/>
    </source>
</evidence>
<reference evidence="5 6" key="1">
    <citation type="submission" date="2018-09" db="EMBL/GenBank/DDBJ databases">
        <title>Genomic Encyclopedia of Archaeal and Bacterial Type Strains, Phase II (KMG-II): from individual species to whole genera.</title>
        <authorList>
            <person name="Goeker M."/>
        </authorList>
    </citation>
    <scope>NUCLEOTIDE SEQUENCE [LARGE SCALE GENOMIC DNA]</scope>
    <source>
        <strain evidence="5 6">DSM 26283</strain>
    </source>
</reference>
<gene>
    <name evidence="5" type="ORF">BXY80_1352</name>
</gene>
<dbReference type="EMBL" id="RAQJ01000002">
    <property type="protein sequence ID" value="RKE95167.1"/>
    <property type="molecule type" value="Genomic_DNA"/>
</dbReference>
<dbReference type="PROSITE" id="PS50005">
    <property type="entry name" value="TPR"/>
    <property type="match status" value="1"/>
</dbReference>
<dbReference type="PANTHER" id="PTHR46825">
    <property type="entry name" value="D-ALANYL-D-ALANINE-CARBOXYPEPTIDASE/ENDOPEPTIDASE AMPH"/>
    <property type="match status" value="1"/>
</dbReference>
<dbReference type="Pfam" id="PF00144">
    <property type="entry name" value="Beta-lactamase"/>
    <property type="match status" value="1"/>
</dbReference>
<feature type="repeat" description="TPR" evidence="1">
    <location>
        <begin position="445"/>
        <end position="478"/>
    </location>
</feature>
<feature type="signal peptide" evidence="2">
    <location>
        <begin position="1"/>
        <end position="29"/>
    </location>
</feature>
<dbReference type="PANTHER" id="PTHR46825:SF9">
    <property type="entry name" value="BETA-LACTAMASE-RELATED DOMAIN-CONTAINING PROTEIN"/>
    <property type="match status" value="1"/>
</dbReference>
<comment type="caution">
    <text evidence="5">The sequence shown here is derived from an EMBL/GenBank/DDBJ whole genome shotgun (WGS) entry which is preliminary data.</text>
</comment>
<dbReference type="InterPro" id="IPR019734">
    <property type="entry name" value="TPR_rpt"/>
</dbReference>
<sequence length="587" mass="66110">MTLSLNHQFIKSKILVLFVLLFISQLSVAQTKEAQIDKLINTYVDYNTFNGSVLIAENGKVIYKKGFGMANMEWDIPNAPNTKHRLGSISKQFTGLLVLQLAAEGKIDLQAPITTYLPDYNKENGDRITTHHLLTHTSGIPNYTSFPGFVRNDSRDPYTPTEFLKRFSDMDLEFTPGEKFSYSNSGYFLLGALIEKVSGKTYEQMLQERIFTPLGMNDSGYDHHKTILKNRATGYEKEANAFVNSGYLDMSIPYAAGSLYSTVEDLYKWDQALYTNKLLTKEYRDLFFGKHIEAGRRSHYGYGWRMGNDRIGNTEERIETISHGGGINGFNTNISRALSDKSLIVLLNNTGRAPLREITSSIRAILYDKAYDFPKKSIANELLDVALNNGKEAITKHYTTIKDVKDHYIDEGEMNQVGYQLFQSGKLDEAVAIFKINVEAYPKSSNVYDSYAEGLMSQGKNELAITNYRKSIELNPNNQNGISMLKKLGADVSDLEKEINVPDAILQSYVGKYELAPSFIIEITKDGKQLKAQATGQPIFDIFPKTENVFYLKVVEAQLTFNKNDKGEVESATLKQGGRETTGKRLK</sequence>
<feature type="chain" id="PRO_5019021123" evidence="2">
    <location>
        <begin position="30"/>
        <end position="587"/>
    </location>
</feature>
<feature type="domain" description="Peptidase S12 Pab87-related C-terminal" evidence="4">
    <location>
        <begin position="497"/>
        <end position="576"/>
    </location>
</feature>
<evidence type="ECO:0000259" key="4">
    <source>
        <dbReference type="Pfam" id="PF11954"/>
    </source>
</evidence>
<dbReference type="SUPFAM" id="SSF56601">
    <property type="entry name" value="beta-lactamase/transpeptidase-like"/>
    <property type="match status" value="1"/>
</dbReference>
<keyword evidence="2" id="KW-0732">Signal</keyword>
<protein>
    <submittedName>
        <fullName evidence="5">CubicO group peptidase (Beta-lactamase class C family)</fullName>
    </submittedName>
</protein>
<dbReference type="SUPFAM" id="SSF48452">
    <property type="entry name" value="TPR-like"/>
    <property type="match status" value="1"/>
</dbReference>
<evidence type="ECO:0000256" key="1">
    <source>
        <dbReference type="PROSITE-ProRule" id="PRU00339"/>
    </source>
</evidence>
<evidence type="ECO:0000256" key="2">
    <source>
        <dbReference type="SAM" id="SignalP"/>
    </source>
</evidence>
<evidence type="ECO:0000313" key="5">
    <source>
        <dbReference type="EMBL" id="RKE95167.1"/>
    </source>
</evidence>
<organism evidence="5 6">
    <name type="scientific">Ichthyenterobacterium magnum</name>
    <dbReference type="NCBI Taxonomy" id="1230530"/>
    <lineage>
        <taxon>Bacteria</taxon>
        <taxon>Pseudomonadati</taxon>
        <taxon>Bacteroidota</taxon>
        <taxon>Flavobacteriia</taxon>
        <taxon>Flavobacteriales</taxon>
        <taxon>Flavobacteriaceae</taxon>
        <taxon>Ichthyenterobacterium</taxon>
    </lineage>
</organism>
<dbReference type="AlphaFoldDB" id="A0A420DLW0"/>
<keyword evidence="1" id="KW-0802">TPR repeat</keyword>
<dbReference type="InterPro" id="IPR001466">
    <property type="entry name" value="Beta-lactam-related"/>
</dbReference>
<dbReference type="InterPro" id="IPR012338">
    <property type="entry name" value="Beta-lactam/transpept-like"/>
</dbReference>
<name>A0A420DLW0_9FLAO</name>
<dbReference type="Pfam" id="PF11954">
    <property type="entry name" value="DUF3471"/>
    <property type="match status" value="1"/>
</dbReference>
<dbReference type="Gene3D" id="1.25.40.10">
    <property type="entry name" value="Tetratricopeptide repeat domain"/>
    <property type="match status" value="1"/>
</dbReference>
<keyword evidence="6" id="KW-1185">Reference proteome</keyword>
<dbReference type="Proteomes" id="UP000284892">
    <property type="component" value="Unassembled WGS sequence"/>
</dbReference>
<dbReference type="InterPro" id="IPR011990">
    <property type="entry name" value="TPR-like_helical_dom_sf"/>
</dbReference>